<organism evidence="2 3">
    <name type="scientific">Serendipita vermifera MAFF 305830</name>
    <dbReference type="NCBI Taxonomy" id="933852"/>
    <lineage>
        <taxon>Eukaryota</taxon>
        <taxon>Fungi</taxon>
        <taxon>Dikarya</taxon>
        <taxon>Basidiomycota</taxon>
        <taxon>Agaricomycotina</taxon>
        <taxon>Agaricomycetes</taxon>
        <taxon>Sebacinales</taxon>
        <taxon>Serendipitaceae</taxon>
        <taxon>Serendipita</taxon>
    </lineage>
</organism>
<dbReference type="EMBL" id="KN824288">
    <property type="protein sequence ID" value="KIM29506.1"/>
    <property type="molecule type" value="Genomic_DNA"/>
</dbReference>
<sequence>MGLKTLPLTIFLQPVPLPPRLISMCAQKSSNDTSEVSSLAMQPTTGLSGHQLHPSDSSEASTDSTHATSTVGTKDGPLHTHVQGPVISQANVTTALDSRVTNQSQIYPQPSTDASVQYPIPVTRFHYTIYRGCPFVCCLRPNFRNC</sequence>
<dbReference type="Proteomes" id="UP000054097">
    <property type="component" value="Unassembled WGS sequence"/>
</dbReference>
<evidence type="ECO:0000313" key="3">
    <source>
        <dbReference type="Proteomes" id="UP000054097"/>
    </source>
</evidence>
<feature type="region of interest" description="Disordered" evidence="1">
    <location>
        <begin position="33"/>
        <end position="82"/>
    </location>
</feature>
<proteinExistence type="predicted"/>
<protein>
    <submittedName>
        <fullName evidence="2">Uncharacterized protein</fullName>
    </submittedName>
</protein>
<reference evidence="2 3" key="1">
    <citation type="submission" date="2014-04" db="EMBL/GenBank/DDBJ databases">
        <authorList>
            <consortium name="DOE Joint Genome Institute"/>
            <person name="Kuo A."/>
            <person name="Zuccaro A."/>
            <person name="Kohler A."/>
            <person name="Nagy L.G."/>
            <person name="Floudas D."/>
            <person name="Copeland A."/>
            <person name="Barry K.W."/>
            <person name="Cichocki N."/>
            <person name="Veneault-Fourrey C."/>
            <person name="LaButti K."/>
            <person name="Lindquist E.A."/>
            <person name="Lipzen A."/>
            <person name="Lundell T."/>
            <person name="Morin E."/>
            <person name="Murat C."/>
            <person name="Sun H."/>
            <person name="Tunlid A."/>
            <person name="Henrissat B."/>
            <person name="Grigoriev I.V."/>
            <person name="Hibbett D.S."/>
            <person name="Martin F."/>
            <person name="Nordberg H.P."/>
            <person name="Cantor M.N."/>
            <person name="Hua S.X."/>
        </authorList>
    </citation>
    <scope>NUCLEOTIDE SEQUENCE [LARGE SCALE GENOMIC DNA]</scope>
    <source>
        <strain evidence="2 3">MAFF 305830</strain>
    </source>
</reference>
<accession>A0A0C3BDI3</accession>
<feature type="compositionally biased region" description="Polar residues" evidence="1">
    <location>
        <begin position="33"/>
        <end position="72"/>
    </location>
</feature>
<dbReference type="HOGENOM" id="CLU_1778606_0_0_1"/>
<gene>
    <name evidence="2" type="ORF">M408DRAFT_114679</name>
</gene>
<keyword evidence="3" id="KW-1185">Reference proteome</keyword>
<evidence type="ECO:0000313" key="2">
    <source>
        <dbReference type="EMBL" id="KIM29506.1"/>
    </source>
</evidence>
<name>A0A0C3BDI3_SERVB</name>
<reference evidence="3" key="2">
    <citation type="submission" date="2015-01" db="EMBL/GenBank/DDBJ databases">
        <title>Evolutionary Origins and Diversification of the Mycorrhizal Mutualists.</title>
        <authorList>
            <consortium name="DOE Joint Genome Institute"/>
            <consortium name="Mycorrhizal Genomics Consortium"/>
            <person name="Kohler A."/>
            <person name="Kuo A."/>
            <person name="Nagy L.G."/>
            <person name="Floudas D."/>
            <person name="Copeland A."/>
            <person name="Barry K.W."/>
            <person name="Cichocki N."/>
            <person name="Veneault-Fourrey C."/>
            <person name="LaButti K."/>
            <person name="Lindquist E.A."/>
            <person name="Lipzen A."/>
            <person name="Lundell T."/>
            <person name="Morin E."/>
            <person name="Murat C."/>
            <person name="Riley R."/>
            <person name="Ohm R."/>
            <person name="Sun H."/>
            <person name="Tunlid A."/>
            <person name="Henrissat B."/>
            <person name="Grigoriev I.V."/>
            <person name="Hibbett D.S."/>
            <person name="Martin F."/>
        </authorList>
    </citation>
    <scope>NUCLEOTIDE SEQUENCE [LARGE SCALE GENOMIC DNA]</scope>
    <source>
        <strain evidence="3">MAFF 305830</strain>
    </source>
</reference>
<evidence type="ECO:0000256" key="1">
    <source>
        <dbReference type="SAM" id="MobiDB-lite"/>
    </source>
</evidence>
<dbReference type="AlphaFoldDB" id="A0A0C3BDI3"/>